<organism evidence="2 3">
    <name type="scientific">Sulfobacillus benefaciens</name>
    <dbReference type="NCBI Taxonomy" id="453960"/>
    <lineage>
        <taxon>Bacteria</taxon>
        <taxon>Bacillati</taxon>
        <taxon>Bacillota</taxon>
        <taxon>Clostridia</taxon>
        <taxon>Eubacteriales</taxon>
        <taxon>Clostridiales Family XVII. Incertae Sedis</taxon>
        <taxon>Sulfobacillus</taxon>
    </lineage>
</organism>
<protein>
    <recommendedName>
        <fullName evidence="1">N-acetyltransferase domain-containing protein</fullName>
    </recommendedName>
</protein>
<dbReference type="SUPFAM" id="SSF55729">
    <property type="entry name" value="Acyl-CoA N-acyltransferases (Nat)"/>
    <property type="match status" value="1"/>
</dbReference>
<dbReference type="InterPro" id="IPR000182">
    <property type="entry name" value="GNAT_dom"/>
</dbReference>
<evidence type="ECO:0000259" key="1">
    <source>
        <dbReference type="PROSITE" id="PS51186"/>
    </source>
</evidence>
<dbReference type="Gene3D" id="3.40.630.30">
    <property type="match status" value="1"/>
</dbReference>
<sequence>MKTMIRPVHTHQELQEVHDLEQAVWQGQTVPTSLLKVFVDHGGLILGAYEGNGRMVAMAVALAARYQGLWYLHSHMTAVLPAYQQRGIGRQLKQYQVEWALRNGYEFVGWTFDPLQKANAYFNLTVLKARVLAFLPNYYGSLDDRINGSGPTHRFFVGVNPQWPSCQMSCTRTLVPLPEDISYLRQKDPVRAERWSRYYAIRFSAANWAVLGLAFSPKRRLSYILGQRDVNWQQGYSNR</sequence>
<dbReference type="InterPro" id="IPR016181">
    <property type="entry name" value="Acyl_CoA_acyltransferase"/>
</dbReference>
<evidence type="ECO:0000313" key="3">
    <source>
        <dbReference type="Proteomes" id="UP000242699"/>
    </source>
</evidence>
<dbReference type="PANTHER" id="PTHR41700">
    <property type="entry name" value="GCN5-RELATED N-ACETYLTRANSFERASE"/>
    <property type="match status" value="1"/>
</dbReference>
<dbReference type="AlphaFoldDB" id="A0A2T2WZX0"/>
<accession>A0A2T2WZX0</accession>
<feature type="domain" description="N-acetyltransferase" evidence="1">
    <location>
        <begin position="3"/>
        <end position="173"/>
    </location>
</feature>
<proteinExistence type="predicted"/>
<reference evidence="2 3" key="1">
    <citation type="journal article" date="2014" name="BMC Genomics">
        <title>Comparison of environmental and isolate Sulfobacillus genomes reveals diverse carbon, sulfur, nitrogen, and hydrogen metabolisms.</title>
        <authorList>
            <person name="Justice N.B."/>
            <person name="Norman A."/>
            <person name="Brown C.T."/>
            <person name="Singh A."/>
            <person name="Thomas B.C."/>
            <person name="Banfield J.F."/>
        </authorList>
    </citation>
    <scope>NUCLEOTIDE SEQUENCE [LARGE SCALE GENOMIC DNA]</scope>
    <source>
        <strain evidence="2">AMDSBA1</strain>
    </source>
</reference>
<gene>
    <name evidence="2" type="ORF">C7B43_11390</name>
</gene>
<dbReference type="GO" id="GO:0016747">
    <property type="term" value="F:acyltransferase activity, transferring groups other than amino-acyl groups"/>
    <property type="evidence" value="ECO:0007669"/>
    <property type="project" value="InterPro"/>
</dbReference>
<dbReference type="InterPro" id="IPR038764">
    <property type="entry name" value="GNAT_N_AcTrfase_prd"/>
</dbReference>
<dbReference type="PROSITE" id="PS51186">
    <property type="entry name" value="GNAT"/>
    <property type="match status" value="1"/>
</dbReference>
<dbReference type="PANTHER" id="PTHR41700:SF1">
    <property type="entry name" value="N-ACETYLTRANSFERASE DOMAIN-CONTAINING PROTEIN"/>
    <property type="match status" value="1"/>
</dbReference>
<comment type="caution">
    <text evidence="2">The sequence shown here is derived from an EMBL/GenBank/DDBJ whole genome shotgun (WGS) entry which is preliminary data.</text>
</comment>
<dbReference type="Pfam" id="PF00583">
    <property type="entry name" value="Acetyltransf_1"/>
    <property type="match status" value="1"/>
</dbReference>
<evidence type="ECO:0000313" key="2">
    <source>
        <dbReference type="EMBL" id="PSR27789.1"/>
    </source>
</evidence>
<name>A0A2T2WZX0_9FIRM</name>
<dbReference type="CDD" id="cd04301">
    <property type="entry name" value="NAT_SF"/>
    <property type="match status" value="1"/>
</dbReference>
<dbReference type="EMBL" id="PXYT01000024">
    <property type="protein sequence ID" value="PSR27789.1"/>
    <property type="molecule type" value="Genomic_DNA"/>
</dbReference>
<dbReference type="Proteomes" id="UP000242699">
    <property type="component" value="Unassembled WGS sequence"/>
</dbReference>